<dbReference type="InterPro" id="IPR056924">
    <property type="entry name" value="SH3_Tf2-1"/>
</dbReference>
<evidence type="ECO:0000259" key="2">
    <source>
        <dbReference type="Pfam" id="PF24626"/>
    </source>
</evidence>
<sequence>LLERCRTCHITKTHSSNAGLYTPLSVPVAPWEDVSLDFVLVARLYFAEIVKLHGVIKTLTSNRDVKFLKPRGDGPFRVLKKINDNAYKIKLPGNYNVSANFNVADLSTYKGGSDDERDSRSSLFQEGEDDVDAVNK</sequence>
<organism evidence="3">
    <name type="scientific">Tanacetum cinerariifolium</name>
    <name type="common">Dalmatian daisy</name>
    <name type="synonym">Chrysanthemum cinerariifolium</name>
    <dbReference type="NCBI Taxonomy" id="118510"/>
    <lineage>
        <taxon>Eukaryota</taxon>
        <taxon>Viridiplantae</taxon>
        <taxon>Streptophyta</taxon>
        <taxon>Embryophyta</taxon>
        <taxon>Tracheophyta</taxon>
        <taxon>Spermatophyta</taxon>
        <taxon>Magnoliopsida</taxon>
        <taxon>eudicotyledons</taxon>
        <taxon>Gunneridae</taxon>
        <taxon>Pentapetalae</taxon>
        <taxon>asterids</taxon>
        <taxon>campanulids</taxon>
        <taxon>Asterales</taxon>
        <taxon>Asteraceae</taxon>
        <taxon>Asteroideae</taxon>
        <taxon>Anthemideae</taxon>
        <taxon>Anthemidinae</taxon>
        <taxon>Tanacetum</taxon>
    </lineage>
</organism>
<gene>
    <name evidence="3" type="ORF">Tci_487476</name>
</gene>
<protein>
    <submittedName>
        <fullName evidence="3">Transposon Ty3-I Gag-Pol polyprotein</fullName>
    </submittedName>
</protein>
<proteinExistence type="predicted"/>
<accession>A0A699I5G4</accession>
<feature type="compositionally biased region" description="Acidic residues" evidence="1">
    <location>
        <begin position="126"/>
        <end position="136"/>
    </location>
</feature>
<reference evidence="3" key="1">
    <citation type="journal article" date="2019" name="Sci. Rep.">
        <title>Draft genome of Tanacetum cinerariifolium, the natural source of mosquito coil.</title>
        <authorList>
            <person name="Yamashiro T."/>
            <person name="Shiraishi A."/>
            <person name="Satake H."/>
            <person name="Nakayama K."/>
        </authorList>
    </citation>
    <scope>NUCLEOTIDE SEQUENCE</scope>
</reference>
<comment type="caution">
    <text evidence="3">The sequence shown here is derived from an EMBL/GenBank/DDBJ whole genome shotgun (WGS) entry which is preliminary data.</text>
</comment>
<name>A0A699I5G4_TANCI</name>
<dbReference type="AlphaFoldDB" id="A0A699I5G4"/>
<feature type="domain" description="Tf2-1-like SH3-like" evidence="2">
    <location>
        <begin position="64"/>
        <end position="109"/>
    </location>
</feature>
<dbReference type="PANTHER" id="PTHR35046:SF26">
    <property type="entry name" value="RNA-DIRECTED DNA POLYMERASE"/>
    <property type="match status" value="1"/>
</dbReference>
<evidence type="ECO:0000256" key="1">
    <source>
        <dbReference type="SAM" id="MobiDB-lite"/>
    </source>
</evidence>
<dbReference type="EMBL" id="BKCJ010246648">
    <property type="protein sequence ID" value="GEZ15503.1"/>
    <property type="molecule type" value="Genomic_DNA"/>
</dbReference>
<feature type="region of interest" description="Disordered" evidence="1">
    <location>
        <begin position="110"/>
        <end position="136"/>
    </location>
</feature>
<evidence type="ECO:0000313" key="3">
    <source>
        <dbReference type="EMBL" id="GEZ15503.1"/>
    </source>
</evidence>
<feature type="non-terminal residue" evidence="3">
    <location>
        <position position="1"/>
    </location>
</feature>
<dbReference type="PANTHER" id="PTHR35046">
    <property type="entry name" value="ZINC KNUCKLE (CCHC-TYPE) FAMILY PROTEIN"/>
    <property type="match status" value="1"/>
</dbReference>
<dbReference type="Pfam" id="PF24626">
    <property type="entry name" value="SH3_Tf2-1"/>
    <property type="match status" value="1"/>
</dbReference>